<proteinExistence type="predicted"/>
<sequence>MSDPEFSRPVALDTIGPSARDLAIEADAGERAALAKRFDLIALGRLVASLRLWRDGDDVRAEGRIEAEATQRCVATGEPVPAAIDAPFDLVFRRADPGRPDEEIELGESEMDVVFFDGGAIDIGEAAAETLALSLDPYPRAPGADDALRTAGVKSEEEAGPFGVLAGLKDRLGGPDRGT</sequence>
<evidence type="ECO:0000256" key="1">
    <source>
        <dbReference type="SAM" id="MobiDB-lite"/>
    </source>
</evidence>
<dbReference type="EMBL" id="VOQQ01000001">
    <property type="protein sequence ID" value="TXC63301.1"/>
    <property type="molecule type" value="Genomic_DNA"/>
</dbReference>
<organism evidence="2 3">
    <name type="scientific">Allosphingosinicella ginsenosidimutans</name>
    <dbReference type="NCBI Taxonomy" id="1176539"/>
    <lineage>
        <taxon>Bacteria</taxon>
        <taxon>Pseudomonadati</taxon>
        <taxon>Pseudomonadota</taxon>
        <taxon>Alphaproteobacteria</taxon>
        <taxon>Sphingomonadales</taxon>
        <taxon>Sphingomonadaceae</taxon>
        <taxon>Allosphingosinicella</taxon>
    </lineage>
</organism>
<feature type="region of interest" description="Disordered" evidence="1">
    <location>
        <begin position="144"/>
        <end position="179"/>
    </location>
</feature>
<dbReference type="OrthoDB" id="8443793at2"/>
<name>A0A5C6TTG8_9SPHN</name>
<protein>
    <submittedName>
        <fullName evidence="2">DUF177 domain-containing protein</fullName>
    </submittedName>
</protein>
<accession>A0A5C6TTG8</accession>
<feature type="compositionally biased region" description="Basic and acidic residues" evidence="1">
    <location>
        <begin position="168"/>
        <end position="179"/>
    </location>
</feature>
<dbReference type="Pfam" id="PF02620">
    <property type="entry name" value="YceD"/>
    <property type="match status" value="1"/>
</dbReference>
<dbReference type="RefSeq" id="WP_147042712.1">
    <property type="nucleotide sequence ID" value="NZ_BAABIR010000006.1"/>
</dbReference>
<evidence type="ECO:0000313" key="2">
    <source>
        <dbReference type="EMBL" id="TXC63301.1"/>
    </source>
</evidence>
<keyword evidence="3" id="KW-1185">Reference proteome</keyword>
<evidence type="ECO:0000313" key="3">
    <source>
        <dbReference type="Proteomes" id="UP000321249"/>
    </source>
</evidence>
<gene>
    <name evidence="2" type="ORF">FRZ32_06265</name>
</gene>
<dbReference type="InterPro" id="IPR003772">
    <property type="entry name" value="YceD"/>
</dbReference>
<dbReference type="Proteomes" id="UP000321249">
    <property type="component" value="Unassembled WGS sequence"/>
</dbReference>
<comment type="caution">
    <text evidence="2">The sequence shown here is derived from an EMBL/GenBank/DDBJ whole genome shotgun (WGS) entry which is preliminary data.</text>
</comment>
<reference evidence="2 3" key="1">
    <citation type="journal article" date="2015" name="J. Microbiol.">
        <title>Sphingosinicella ginsenosidimutans sp. nov., with ginsenoside converting activity.</title>
        <authorList>
            <person name="Kim J.K."/>
            <person name="Kang M.S."/>
            <person name="Park S.C."/>
            <person name="Kim K.M."/>
            <person name="Choi K."/>
            <person name="Yoon M.H."/>
            <person name="Im W.T."/>
        </authorList>
    </citation>
    <scope>NUCLEOTIDE SEQUENCE [LARGE SCALE GENOMIC DNA]</scope>
    <source>
        <strain evidence="2 3">BS-11</strain>
    </source>
</reference>
<dbReference type="AlphaFoldDB" id="A0A5C6TTG8"/>